<name>A0ABW5R1I8_9BACL</name>
<feature type="domain" description="Tubby C-terminal" evidence="1">
    <location>
        <begin position="17"/>
        <end position="185"/>
    </location>
</feature>
<keyword evidence="3" id="KW-1185">Reference proteome</keyword>
<dbReference type="Proteomes" id="UP001597493">
    <property type="component" value="Unassembled WGS sequence"/>
</dbReference>
<dbReference type="RefSeq" id="WP_379277296.1">
    <property type="nucleotide sequence ID" value="NZ_JBHUGT010000043.1"/>
</dbReference>
<dbReference type="Pfam" id="PF23728">
    <property type="entry name" value="Tubby_C_like"/>
    <property type="match status" value="1"/>
</dbReference>
<comment type="caution">
    <text evidence="2">The sequence shown here is derived from an EMBL/GenBank/DDBJ whole genome shotgun (WGS) entry which is preliminary data.</text>
</comment>
<reference evidence="3" key="1">
    <citation type="journal article" date="2019" name="Int. J. Syst. Evol. Microbiol.">
        <title>The Global Catalogue of Microorganisms (GCM) 10K type strain sequencing project: providing services to taxonomists for standard genome sequencing and annotation.</title>
        <authorList>
            <consortium name="The Broad Institute Genomics Platform"/>
            <consortium name="The Broad Institute Genome Sequencing Center for Infectious Disease"/>
            <person name="Wu L."/>
            <person name="Ma J."/>
        </authorList>
    </citation>
    <scope>NUCLEOTIDE SEQUENCE [LARGE SCALE GENOMIC DNA]</scope>
    <source>
        <strain evidence="3">TISTR 1827</strain>
    </source>
</reference>
<evidence type="ECO:0000313" key="2">
    <source>
        <dbReference type="EMBL" id="MFD2662661.1"/>
    </source>
</evidence>
<dbReference type="EMBL" id="JBHUMY010000031">
    <property type="protein sequence ID" value="MFD2662661.1"/>
    <property type="molecule type" value="Genomic_DNA"/>
</dbReference>
<evidence type="ECO:0000313" key="3">
    <source>
        <dbReference type="Proteomes" id="UP001597493"/>
    </source>
</evidence>
<proteinExistence type="predicted"/>
<protein>
    <recommendedName>
        <fullName evidence="1">Tubby C-terminal domain-containing protein</fullName>
    </recommendedName>
</protein>
<organism evidence="2 3">
    <name type="scientific">Paenibacillus thailandensis</name>
    <dbReference type="NCBI Taxonomy" id="393250"/>
    <lineage>
        <taxon>Bacteria</taxon>
        <taxon>Bacillati</taxon>
        <taxon>Bacillota</taxon>
        <taxon>Bacilli</taxon>
        <taxon>Bacillales</taxon>
        <taxon>Paenibacillaceae</taxon>
        <taxon>Paenibacillus</taxon>
    </lineage>
</organism>
<gene>
    <name evidence="2" type="ORF">ACFSW5_20595</name>
</gene>
<evidence type="ECO:0000259" key="1">
    <source>
        <dbReference type="Pfam" id="PF23728"/>
    </source>
</evidence>
<dbReference type="InterPro" id="IPR056944">
    <property type="entry name" value="Tubby_C-like"/>
</dbReference>
<sequence>MVYGSFPDGTQSADDMFTYRIYNRYSTKESEISNEKGEVVAYIQRTYPNPLIRWLDILTEGALFTDYRLTDKGGNLIVEAKQIRTFIKRRQYDVAYRSCEGTFRIHLIDKKIFDLGEKTSFEFQDRTYELVKPLTDWGQIKLGGNVLAEWKETLTIPAKARFKLVDPAFKEHELLFLGIFHTYLHSPK</sequence>
<accession>A0ABW5R1I8</accession>